<gene>
    <name evidence="1" type="ORF">B0B51_02630</name>
</gene>
<evidence type="ECO:0000313" key="1">
    <source>
        <dbReference type="EMBL" id="AQW29022.1"/>
    </source>
</evidence>
<organism evidence="1 2">
    <name type="scientific">blood disease bacterium A2-HR MARDI</name>
    <dbReference type="NCBI Taxonomy" id="1944648"/>
    <lineage>
        <taxon>Bacteria</taxon>
        <taxon>Pseudomonadati</taxon>
        <taxon>Pseudomonadota</taxon>
        <taxon>Betaproteobacteria</taxon>
        <taxon>Burkholderiales</taxon>
        <taxon>Burkholderiaceae</taxon>
        <taxon>Ralstonia</taxon>
        <taxon>Ralstonia solanacearum species complex</taxon>
    </lineage>
</organism>
<protein>
    <submittedName>
        <fullName evidence="1">Uncharacterized protein</fullName>
    </submittedName>
</protein>
<reference evidence="1 2" key="1">
    <citation type="submission" date="2017-02" db="EMBL/GenBank/DDBJ databases">
        <title>Blood Disease Bacterium A2-HR MARDI.</title>
        <authorList>
            <person name="Badrun R."/>
            <person name="Abu Bakar N."/>
            <person name="Laboh R."/>
        </authorList>
    </citation>
    <scope>NUCLEOTIDE SEQUENCE [LARGE SCALE GENOMIC DNA]</scope>
    <source>
        <strain evidence="1 2">A2-HR MARDI</strain>
    </source>
</reference>
<dbReference type="AlphaFoldDB" id="A0A1U9VEB5"/>
<proteinExistence type="predicted"/>
<sequence>MWEIWYLREVVERARYVAEITFAAGSFPPFDDRLTSLQIAVGGHPSPAPMQWSSVEVIALKRLEIEGR</sequence>
<name>A0A1U9VEB5_9RALS</name>
<dbReference type="EMBL" id="CP019911">
    <property type="protein sequence ID" value="AQW29022.1"/>
    <property type="molecule type" value="Genomic_DNA"/>
</dbReference>
<accession>A0A1U9VEB5</accession>
<evidence type="ECO:0000313" key="2">
    <source>
        <dbReference type="Proteomes" id="UP000189628"/>
    </source>
</evidence>
<dbReference type="Proteomes" id="UP000189628">
    <property type="component" value="Chromosome"/>
</dbReference>